<feature type="domain" description="Secretion system C-terminal sorting" evidence="2">
    <location>
        <begin position="414"/>
        <end position="489"/>
    </location>
</feature>
<protein>
    <submittedName>
        <fullName evidence="3">Por secretion system C-terminal sorting domain-containing protein</fullName>
    </submittedName>
</protein>
<dbReference type="InterPro" id="IPR026444">
    <property type="entry name" value="Secre_tail"/>
</dbReference>
<dbReference type="RefSeq" id="WP_092347145.1">
    <property type="nucleotide sequence ID" value="NZ_CZVW01000002.1"/>
</dbReference>
<keyword evidence="4" id="KW-1185">Reference proteome</keyword>
<dbReference type="Pfam" id="PF18962">
    <property type="entry name" value="Por_Secre_tail"/>
    <property type="match status" value="1"/>
</dbReference>
<organism evidence="3 4">
    <name type="scientific">Candidatus Chryseopegocella kryptomonas</name>
    <dbReference type="NCBI Taxonomy" id="1633643"/>
    <lineage>
        <taxon>Bacteria</taxon>
        <taxon>Pseudomonadati</taxon>
        <taxon>Candidatus Kryptoniota</taxon>
        <taxon>Candidatus Chryseopegocella</taxon>
    </lineage>
</organism>
<dbReference type="Proteomes" id="UP000199197">
    <property type="component" value="Unassembled WGS sequence"/>
</dbReference>
<evidence type="ECO:0000313" key="4">
    <source>
        <dbReference type="Proteomes" id="UP000199197"/>
    </source>
</evidence>
<evidence type="ECO:0000313" key="3">
    <source>
        <dbReference type="EMBL" id="CUS97018.1"/>
    </source>
</evidence>
<evidence type="ECO:0000259" key="2">
    <source>
        <dbReference type="Pfam" id="PF18962"/>
    </source>
</evidence>
<feature type="signal peptide" evidence="1">
    <location>
        <begin position="1"/>
        <end position="21"/>
    </location>
</feature>
<keyword evidence="1" id="KW-0732">Signal</keyword>
<evidence type="ECO:0000256" key="1">
    <source>
        <dbReference type="SAM" id="SignalP"/>
    </source>
</evidence>
<dbReference type="NCBIfam" id="TIGR04183">
    <property type="entry name" value="Por_Secre_tail"/>
    <property type="match status" value="1"/>
</dbReference>
<dbReference type="OrthoDB" id="9811934at2"/>
<feature type="chain" id="PRO_5006067652" evidence="1">
    <location>
        <begin position="22"/>
        <end position="492"/>
    </location>
</feature>
<accession>A0A0P1MMQ7</accession>
<sequence>MKEKIFSFLTALALIFNFSFSQVPTLGNEFPIETSSDSTIALSGAYDSQKYLIVLRKELSTGEAEIIAQFHSKIDNSLIRNPIVLGRTKITKQNFDYGIPQCAFDGDRFLVVWTDGENGGIKYRFINAQTFELSNLYSDSTYPCYLGGVSTLHFNPNLNKYFLVSIIKTSSRANYLTGVFIRPDGFMENSFQISNIPSRKEFSVAYGNSKYLVCFTNDDNDFEVWGQILSENGSAIGPSFLIDGTSAPSDNPLFVVYDGTKFICLFPDEEATGWKIYARFVNPNGTVPNPKQLVTSNAWVLPFAFVNNDEILFACTSFGNNPGVIGRFFDLSLNPKSDEFVIFEPSNGKTPMGNFIVHANDKYIVFTTRVEFAFTPDSEFYPINGNVYGRTISPITSVVIHDEKAFKFDLSQNYPNPFNPETNITFSVPFKTNAKIEIFDLSGKKINTVVDDVFEAGTHTIKFKANGLPSGVYIYRIQAGDFSSARKMILIK</sequence>
<dbReference type="SUPFAM" id="SSF82171">
    <property type="entry name" value="DPP6 N-terminal domain-like"/>
    <property type="match status" value="1"/>
</dbReference>
<name>A0A0P1MMQ7_9BACT</name>
<dbReference type="AlphaFoldDB" id="A0A0P1MMQ7"/>
<proteinExistence type="predicted"/>
<dbReference type="EMBL" id="CZVW01000002">
    <property type="protein sequence ID" value="CUS97018.1"/>
    <property type="molecule type" value="Genomic_DNA"/>
</dbReference>
<dbReference type="Gene3D" id="2.60.40.4070">
    <property type="match status" value="1"/>
</dbReference>
<reference evidence="4" key="1">
    <citation type="submission" date="2015-11" db="EMBL/GenBank/DDBJ databases">
        <authorList>
            <person name="Varghese N."/>
        </authorList>
    </citation>
    <scope>NUCLEOTIDE SEQUENCE [LARGE SCALE GENOMIC DNA]</scope>
    <source>
        <strain evidence="4">JGI-23</strain>
    </source>
</reference>
<gene>
    <name evidence="3" type="ORF">JGI23_00223</name>
</gene>